<feature type="domain" description="HTH tetR-type" evidence="5">
    <location>
        <begin position="6"/>
        <end position="66"/>
    </location>
</feature>
<protein>
    <submittedName>
        <fullName evidence="6">TetR/AcrR family transcriptional regulator</fullName>
    </submittedName>
</protein>
<evidence type="ECO:0000256" key="2">
    <source>
        <dbReference type="ARBA" id="ARBA00023125"/>
    </source>
</evidence>
<organism evidence="6 7">
    <name type="scientific">Amycolatopsis samaneae</name>
    <dbReference type="NCBI Taxonomy" id="664691"/>
    <lineage>
        <taxon>Bacteria</taxon>
        <taxon>Bacillati</taxon>
        <taxon>Actinomycetota</taxon>
        <taxon>Actinomycetes</taxon>
        <taxon>Pseudonocardiales</taxon>
        <taxon>Pseudonocardiaceae</taxon>
        <taxon>Amycolatopsis</taxon>
    </lineage>
</organism>
<dbReference type="Proteomes" id="UP001597419">
    <property type="component" value="Unassembled WGS sequence"/>
</dbReference>
<keyword evidence="1" id="KW-0805">Transcription regulation</keyword>
<name>A0ABW5G8V5_9PSEU</name>
<proteinExistence type="predicted"/>
<evidence type="ECO:0000256" key="1">
    <source>
        <dbReference type="ARBA" id="ARBA00023015"/>
    </source>
</evidence>
<dbReference type="InterPro" id="IPR001647">
    <property type="entry name" value="HTH_TetR"/>
</dbReference>
<dbReference type="Gene3D" id="1.10.357.10">
    <property type="entry name" value="Tetracycline Repressor, domain 2"/>
    <property type="match status" value="1"/>
</dbReference>
<reference evidence="7" key="1">
    <citation type="journal article" date="2019" name="Int. J. Syst. Evol. Microbiol.">
        <title>The Global Catalogue of Microorganisms (GCM) 10K type strain sequencing project: providing services to taxonomists for standard genome sequencing and annotation.</title>
        <authorList>
            <consortium name="The Broad Institute Genomics Platform"/>
            <consortium name="The Broad Institute Genome Sequencing Center for Infectious Disease"/>
            <person name="Wu L."/>
            <person name="Ma J."/>
        </authorList>
    </citation>
    <scope>NUCLEOTIDE SEQUENCE [LARGE SCALE GENOMIC DNA]</scope>
    <source>
        <strain evidence="7">CGMCC 4.7643</strain>
    </source>
</reference>
<dbReference type="Pfam" id="PF16925">
    <property type="entry name" value="TetR_C_13"/>
    <property type="match status" value="1"/>
</dbReference>
<sequence>MGRTKNFDPDVAVERAMDQFWTNGYAGTTPQQLVDALGIGRGSLYNAFESKYKLYLRALEHYLDTENSQLFETLDAPGSARERLHAALNLVVEAALNDKQRRGCMVTNAAVEFAGRDPGVDKLVRRIFDRQEAAFRGVIEAGKGSGELGRDLDAADAAAFLLATINGIRVLGKADPGPRRLRHLAETALRAL</sequence>
<dbReference type="SUPFAM" id="SSF46689">
    <property type="entry name" value="Homeodomain-like"/>
    <property type="match status" value="1"/>
</dbReference>
<dbReference type="PANTHER" id="PTHR47506:SF1">
    <property type="entry name" value="HTH-TYPE TRANSCRIPTIONAL REGULATOR YJDC"/>
    <property type="match status" value="1"/>
</dbReference>
<dbReference type="EMBL" id="JBHUKU010000002">
    <property type="protein sequence ID" value="MFD2457942.1"/>
    <property type="molecule type" value="Genomic_DNA"/>
</dbReference>
<dbReference type="PROSITE" id="PS50977">
    <property type="entry name" value="HTH_TETR_2"/>
    <property type="match status" value="1"/>
</dbReference>
<evidence type="ECO:0000256" key="3">
    <source>
        <dbReference type="ARBA" id="ARBA00023163"/>
    </source>
</evidence>
<evidence type="ECO:0000256" key="4">
    <source>
        <dbReference type="PROSITE-ProRule" id="PRU00335"/>
    </source>
</evidence>
<comment type="caution">
    <text evidence="6">The sequence shown here is derived from an EMBL/GenBank/DDBJ whole genome shotgun (WGS) entry which is preliminary data.</text>
</comment>
<dbReference type="PANTHER" id="PTHR47506">
    <property type="entry name" value="TRANSCRIPTIONAL REGULATORY PROTEIN"/>
    <property type="match status" value="1"/>
</dbReference>
<dbReference type="SUPFAM" id="SSF48498">
    <property type="entry name" value="Tetracyclin repressor-like, C-terminal domain"/>
    <property type="match status" value="1"/>
</dbReference>
<accession>A0ABW5G8V5</accession>
<dbReference type="InterPro" id="IPR036271">
    <property type="entry name" value="Tet_transcr_reg_TetR-rel_C_sf"/>
</dbReference>
<gene>
    <name evidence="6" type="ORF">ACFSYJ_05000</name>
</gene>
<feature type="DNA-binding region" description="H-T-H motif" evidence="4">
    <location>
        <begin position="29"/>
        <end position="48"/>
    </location>
</feature>
<keyword evidence="2 4" id="KW-0238">DNA-binding</keyword>
<dbReference type="Pfam" id="PF00440">
    <property type="entry name" value="TetR_N"/>
    <property type="match status" value="1"/>
</dbReference>
<dbReference type="InterPro" id="IPR009057">
    <property type="entry name" value="Homeodomain-like_sf"/>
</dbReference>
<keyword evidence="7" id="KW-1185">Reference proteome</keyword>
<evidence type="ECO:0000313" key="7">
    <source>
        <dbReference type="Proteomes" id="UP001597419"/>
    </source>
</evidence>
<keyword evidence="3" id="KW-0804">Transcription</keyword>
<dbReference type="Gene3D" id="1.10.10.60">
    <property type="entry name" value="Homeodomain-like"/>
    <property type="match status" value="1"/>
</dbReference>
<evidence type="ECO:0000313" key="6">
    <source>
        <dbReference type="EMBL" id="MFD2457942.1"/>
    </source>
</evidence>
<evidence type="ECO:0000259" key="5">
    <source>
        <dbReference type="PROSITE" id="PS50977"/>
    </source>
</evidence>
<dbReference type="InterPro" id="IPR011075">
    <property type="entry name" value="TetR_C"/>
</dbReference>
<dbReference type="RefSeq" id="WP_345389840.1">
    <property type="nucleotide sequence ID" value="NZ_BAABHG010000003.1"/>
</dbReference>